<evidence type="ECO:0000256" key="9">
    <source>
        <dbReference type="ARBA" id="ARBA00023136"/>
    </source>
</evidence>
<feature type="transmembrane region" description="Helical" evidence="12">
    <location>
        <begin position="310"/>
        <end position="328"/>
    </location>
</feature>
<keyword evidence="5 12" id="KW-0812">Transmembrane</keyword>
<feature type="transmembrane region" description="Helical" evidence="12">
    <location>
        <begin position="414"/>
        <end position="434"/>
    </location>
</feature>
<evidence type="ECO:0000256" key="3">
    <source>
        <dbReference type="ARBA" id="ARBA00022448"/>
    </source>
</evidence>
<evidence type="ECO:0000256" key="2">
    <source>
        <dbReference type="ARBA" id="ARBA00006434"/>
    </source>
</evidence>
<sequence>MPPGLLLLGVLAYFALLFHVAHRASRRAGAAGFYVGGRSSPWPVVAFGMVGTSLSGVTFISVPGSVAASGFTYLQVTLGYLVGYVVIAYVLLPAYHRLGLASIYEFLGARLGPVAQRLGSAYFVLSRTVGATARLYLVVQVLHTLILGPLGLPFAVGAAVVLAMILLYTVEGGVKALVWTDTLQTAGMLTGLVVCTVLLWQPGTLAQLDAAGLSRVWVGDPLSRDFSVKAVLAGVFITIAMTGLDQEMMQKSLSVARLRDAQKNLLLLAGLLLLVITAFLLLGGLLTLFARQHGLEVRGDALFPAVVMQHLPAWVQAVFVLALVSALLPSADGALTALTASTCLDLLQVGTEDTRTRRRVHVGFAVLFLALVLGFKALDSASMIYLILKLAGYTYGPLLGLFAFALFTPRRVSAAALVGVCLAAPLLCAVLDFGQPWGGYQIGLELLLLNGLLTWCGLWLVARRNVAS</sequence>
<evidence type="ECO:0000256" key="10">
    <source>
        <dbReference type="ARBA" id="ARBA00023201"/>
    </source>
</evidence>
<dbReference type="InterPro" id="IPR038377">
    <property type="entry name" value="Na/Glc_symporter_sf"/>
</dbReference>
<feature type="transmembrane region" description="Helical" evidence="12">
    <location>
        <begin position="146"/>
        <end position="170"/>
    </location>
</feature>
<dbReference type="EMBL" id="JAJTWT010000003">
    <property type="protein sequence ID" value="MCE4537494.1"/>
    <property type="molecule type" value="Genomic_DNA"/>
</dbReference>
<evidence type="ECO:0000313" key="14">
    <source>
        <dbReference type="Proteomes" id="UP001201463"/>
    </source>
</evidence>
<feature type="transmembrane region" description="Helical" evidence="12">
    <location>
        <begin position="360"/>
        <end position="378"/>
    </location>
</feature>
<accession>A0ABS8XG45</accession>
<feature type="transmembrane region" description="Helical" evidence="12">
    <location>
        <begin position="440"/>
        <end position="462"/>
    </location>
</feature>
<feature type="transmembrane region" description="Helical" evidence="12">
    <location>
        <begin position="226"/>
        <end position="244"/>
    </location>
</feature>
<dbReference type="InterPro" id="IPR051163">
    <property type="entry name" value="Sodium:Solute_Symporter_SSF"/>
</dbReference>
<dbReference type="PANTHER" id="PTHR42985">
    <property type="entry name" value="SODIUM-COUPLED MONOCARBOXYLATE TRANSPORTER"/>
    <property type="match status" value="1"/>
</dbReference>
<protein>
    <submittedName>
        <fullName evidence="13">Sodium:solute symporter</fullName>
    </submittedName>
</protein>
<evidence type="ECO:0000256" key="1">
    <source>
        <dbReference type="ARBA" id="ARBA00004651"/>
    </source>
</evidence>
<dbReference type="RefSeq" id="WP_233391444.1">
    <property type="nucleotide sequence ID" value="NZ_JAJTWT010000003.1"/>
</dbReference>
<dbReference type="PROSITE" id="PS50283">
    <property type="entry name" value="NA_SOLUT_SYMP_3"/>
    <property type="match status" value="1"/>
</dbReference>
<evidence type="ECO:0000256" key="6">
    <source>
        <dbReference type="ARBA" id="ARBA00022989"/>
    </source>
</evidence>
<evidence type="ECO:0000313" key="13">
    <source>
        <dbReference type="EMBL" id="MCE4537494.1"/>
    </source>
</evidence>
<dbReference type="Proteomes" id="UP001201463">
    <property type="component" value="Unassembled WGS sequence"/>
</dbReference>
<feature type="transmembrane region" description="Helical" evidence="12">
    <location>
        <begin position="72"/>
        <end position="92"/>
    </location>
</feature>
<reference evidence="13 14" key="1">
    <citation type="submission" date="2021-12" db="EMBL/GenBank/DDBJ databases">
        <title>Genome seq of p7.</title>
        <authorList>
            <person name="Seo T."/>
        </authorList>
    </citation>
    <scope>NUCLEOTIDE SEQUENCE [LARGE SCALE GENOMIC DNA]</scope>
    <source>
        <strain evidence="13 14">P7</strain>
    </source>
</reference>
<comment type="caution">
    <text evidence="13">The sequence shown here is derived from an EMBL/GenBank/DDBJ whole genome shotgun (WGS) entry which is preliminary data.</text>
</comment>
<dbReference type="InterPro" id="IPR001734">
    <property type="entry name" value="Na/solute_symporter"/>
</dbReference>
<keyword evidence="8" id="KW-0406">Ion transport</keyword>
<keyword evidence="4" id="KW-1003">Cell membrane</keyword>
<keyword evidence="7" id="KW-0915">Sodium</keyword>
<keyword evidence="6 12" id="KW-1133">Transmembrane helix</keyword>
<proteinExistence type="inferred from homology"/>
<dbReference type="PANTHER" id="PTHR42985:SF47">
    <property type="entry name" value="INTEGRAL MEMBRANE TRANSPORT PROTEIN"/>
    <property type="match status" value="1"/>
</dbReference>
<comment type="similarity">
    <text evidence="2 11">Belongs to the sodium:solute symporter (SSF) (TC 2.A.21) family.</text>
</comment>
<gene>
    <name evidence="13" type="ORF">LXT12_09560</name>
</gene>
<evidence type="ECO:0000256" key="4">
    <source>
        <dbReference type="ARBA" id="ARBA00022475"/>
    </source>
</evidence>
<keyword evidence="9 12" id="KW-0472">Membrane</keyword>
<feature type="transmembrane region" description="Helical" evidence="12">
    <location>
        <begin position="182"/>
        <end position="200"/>
    </location>
</feature>
<keyword evidence="3" id="KW-0813">Transport</keyword>
<dbReference type="Pfam" id="PF00474">
    <property type="entry name" value="SSF"/>
    <property type="match status" value="1"/>
</dbReference>
<name>A0ABS8XG45_9BURK</name>
<evidence type="ECO:0000256" key="7">
    <source>
        <dbReference type="ARBA" id="ARBA00023053"/>
    </source>
</evidence>
<comment type="subcellular location">
    <subcellularLocation>
        <location evidence="1">Cell membrane</location>
        <topology evidence="1">Multi-pass membrane protein</topology>
    </subcellularLocation>
</comment>
<feature type="transmembrane region" description="Helical" evidence="12">
    <location>
        <begin position="40"/>
        <end position="60"/>
    </location>
</feature>
<organism evidence="13 14">
    <name type="scientific">Pelomonas caseinilytica</name>
    <dbReference type="NCBI Taxonomy" id="2906763"/>
    <lineage>
        <taxon>Bacteria</taxon>
        <taxon>Pseudomonadati</taxon>
        <taxon>Pseudomonadota</taxon>
        <taxon>Betaproteobacteria</taxon>
        <taxon>Burkholderiales</taxon>
        <taxon>Sphaerotilaceae</taxon>
        <taxon>Roseateles</taxon>
    </lineage>
</organism>
<dbReference type="Gene3D" id="1.20.1730.10">
    <property type="entry name" value="Sodium/glucose cotransporter"/>
    <property type="match status" value="1"/>
</dbReference>
<evidence type="ECO:0000256" key="8">
    <source>
        <dbReference type="ARBA" id="ARBA00023065"/>
    </source>
</evidence>
<keyword evidence="10" id="KW-0739">Sodium transport</keyword>
<keyword evidence="14" id="KW-1185">Reference proteome</keyword>
<feature type="transmembrane region" description="Helical" evidence="12">
    <location>
        <begin position="384"/>
        <end position="407"/>
    </location>
</feature>
<evidence type="ECO:0000256" key="11">
    <source>
        <dbReference type="RuleBase" id="RU362091"/>
    </source>
</evidence>
<dbReference type="CDD" id="cd10326">
    <property type="entry name" value="SLC5sbd_NIS-like"/>
    <property type="match status" value="1"/>
</dbReference>
<feature type="transmembrane region" description="Helical" evidence="12">
    <location>
        <begin position="265"/>
        <end position="290"/>
    </location>
</feature>
<evidence type="ECO:0000256" key="12">
    <source>
        <dbReference type="SAM" id="Phobius"/>
    </source>
</evidence>
<evidence type="ECO:0000256" key="5">
    <source>
        <dbReference type="ARBA" id="ARBA00022692"/>
    </source>
</evidence>